<evidence type="ECO:0000313" key="6">
    <source>
        <dbReference type="Proteomes" id="UP000035199"/>
    </source>
</evidence>
<evidence type="ECO:0000256" key="3">
    <source>
        <dbReference type="ARBA" id="ARBA00023054"/>
    </source>
</evidence>
<dbReference type="Pfam" id="PF02646">
    <property type="entry name" value="RmuC"/>
    <property type="match status" value="1"/>
</dbReference>
<gene>
    <name evidence="5" type="ORF">CMUST_05665</name>
</gene>
<reference evidence="5 6" key="1">
    <citation type="journal article" date="2015" name="Genome Announc.">
        <title>Complete Genome Sequence of the Type Strain Corynebacterium mustelae DSM 45274, Isolated from Various Tissues of a Male Ferret with Lethal Sepsis.</title>
        <authorList>
            <person name="Ruckert C."/>
            <person name="Eimer J."/>
            <person name="Winkler A."/>
            <person name="Tauch A."/>
        </authorList>
    </citation>
    <scope>NUCLEOTIDE SEQUENCE [LARGE SCALE GENOMIC DNA]</scope>
    <source>
        <strain evidence="5 6">DSM 45274</strain>
    </source>
</reference>
<dbReference type="AlphaFoldDB" id="A0A0G3GWC4"/>
<evidence type="ECO:0000256" key="4">
    <source>
        <dbReference type="ARBA" id="ARBA00023172"/>
    </source>
</evidence>
<proteinExistence type="inferred from homology"/>
<dbReference type="KEGG" id="cmv:CMUST_05665"/>
<dbReference type="Proteomes" id="UP000035199">
    <property type="component" value="Chromosome"/>
</dbReference>
<comment type="function">
    <text evidence="1">Involved in DNA recombination.</text>
</comment>
<evidence type="ECO:0000256" key="1">
    <source>
        <dbReference type="ARBA" id="ARBA00003416"/>
    </source>
</evidence>
<organism evidence="5 6">
    <name type="scientific">Corynebacterium mustelae</name>
    <dbReference type="NCBI Taxonomy" id="571915"/>
    <lineage>
        <taxon>Bacteria</taxon>
        <taxon>Bacillati</taxon>
        <taxon>Actinomycetota</taxon>
        <taxon>Actinomycetes</taxon>
        <taxon>Mycobacteriales</taxon>
        <taxon>Corynebacteriaceae</taxon>
        <taxon>Corynebacterium</taxon>
    </lineage>
</organism>
<comment type="similarity">
    <text evidence="2">Belongs to the RmuC family.</text>
</comment>
<dbReference type="PANTHER" id="PTHR30563:SF0">
    <property type="entry name" value="DNA RECOMBINATION PROTEIN RMUC"/>
    <property type="match status" value="1"/>
</dbReference>
<reference evidence="6" key="2">
    <citation type="submission" date="2015-05" db="EMBL/GenBank/DDBJ databases">
        <title>Complete genome sequence of Corynebacterium mustelae DSM 45274, isolated from various tissues of a male ferret with lethal sepsis.</title>
        <authorList>
            <person name="Ruckert C."/>
            <person name="Albersmeier A."/>
            <person name="Winkler A."/>
            <person name="Tauch A."/>
        </authorList>
    </citation>
    <scope>NUCLEOTIDE SEQUENCE [LARGE SCALE GENOMIC DNA]</scope>
    <source>
        <strain evidence="6">DSM 45274</strain>
    </source>
</reference>
<accession>A0A0G3GWC4</accession>
<keyword evidence="6" id="KW-1185">Reference proteome</keyword>
<dbReference type="PANTHER" id="PTHR30563">
    <property type="entry name" value="DNA RECOMBINATION PROTEIN RMUC"/>
    <property type="match status" value="1"/>
</dbReference>
<name>A0A0G3GWC4_9CORY</name>
<dbReference type="InterPro" id="IPR003798">
    <property type="entry name" value="DNA_recombination_RmuC"/>
</dbReference>
<protein>
    <submittedName>
        <fullName evidence="5">RmuC family</fullName>
    </submittedName>
</protein>
<evidence type="ECO:0000256" key="2">
    <source>
        <dbReference type="ARBA" id="ARBA00009840"/>
    </source>
</evidence>
<dbReference type="RefSeq" id="WP_047261675.1">
    <property type="nucleotide sequence ID" value="NZ_CP011542.1"/>
</dbReference>
<evidence type="ECO:0000313" key="5">
    <source>
        <dbReference type="EMBL" id="AKK05469.1"/>
    </source>
</evidence>
<dbReference type="PATRIC" id="fig|571915.4.peg.1199"/>
<dbReference type="STRING" id="571915.CMUST_05665"/>
<dbReference type="GO" id="GO:0006310">
    <property type="term" value="P:DNA recombination"/>
    <property type="evidence" value="ECO:0007669"/>
    <property type="project" value="UniProtKB-KW"/>
</dbReference>
<keyword evidence="3" id="KW-0175">Coiled coil</keyword>
<dbReference type="OrthoDB" id="370725at2"/>
<dbReference type="EMBL" id="CP011542">
    <property type="protein sequence ID" value="AKK05469.1"/>
    <property type="molecule type" value="Genomic_DNA"/>
</dbReference>
<sequence length="342" mass="37478">MNTTVPLVALICLLAGGAIGWLLRDRKPSSSMAGSDPAFDPIYRALDSLHSQVRELEVGRAEAFATMSSQFQHMAQAMAHTNAQLTQNTSKLAAALTNPQVRGRWGEIQLERVVELSGMVKHCDFETQAHRNHQGTVVRPDMVIHLSGDRNLIVDAKVPFSAYLDAINSGDPEEQQGFLNRHAHLVRAHITALSGKEYISAFQPTPEFVVMFVPADPFLDAALSADSELLEFAFSRNVIIATPTTLIALLRTVAITWQQHSVNERAATVLQLGKELHSRLTTLVGHLNKVGHSLDKASQSFNAAMSSMESRVMVTARKMSAEAGLKNLPSLRRSEESPENIL</sequence>
<keyword evidence="4" id="KW-0233">DNA recombination</keyword>